<dbReference type="GO" id="GO:0042274">
    <property type="term" value="P:ribosomal small subunit biogenesis"/>
    <property type="evidence" value="ECO:0007669"/>
    <property type="project" value="TreeGrafter"/>
</dbReference>
<gene>
    <name evidence="7" type="ORF">BLS_007001</name>
    <name evidence="6" type="ORF">EG327_006646</name>
    <name evidence="5" type="ORF">EG328_000418</name>
</gene>
<reference evidence="7 8" key="1">
    <citation type="submission" date="2019-11" db="EMBL/GenBank/DDBJ databases">
        <title>Venturia inaequalis Genome Resource.</title>
        <authorList>
            <person name="Lichtner F.J."/>
        </authorList>
    </citation>
    <scope>NUCLEOTIDE SEQUENCE [LARGE SCALE GENOMIC DNA]</scope>
    <source>
        <strain evidence="5 9">120213</strain>
        <strain evidence="7">Bline_iso_100314</strain>
        <strain evidence="6 10">DMI_063113</strain>
    </source>
</reference>
<dbReference type="InterPro" id="IPR000504">
    <property type="entry name" value="RRM_dom"/>
</dbReference>
<dbReference type="FunFam" id="3.30.70.330:FF:000376">
    <property type="entry name" value="Putative RNA binding protein"/>
    <property type="match status" value="1"/>
</dbReference>
<feature type="compositionally biased region" description="Basic and acidic residues" evidence="3">
    <location>
        <begin position="315"/>
        <end position="349"/>
    </location>
</feature>
<feature type="domain" description="RRM" evidence="4">
    <location>
        <begin position="225"/>
        <end position="308"/>
    </location>
</feature>
<evidence type="ECO:0000256" key="1">
    <source>
        <dbReference type="ARBA" id="ARBA00022884"/>
    </source>
</evidence>
<dbReference type="OrthoDB" id="167718at2759"/>
<dbReference type="CDD" id="cd12400">
    <property type="entry name" value="RRM_Nop6"/>
    <property type="match status" value="1"/>
</dbReference>
<name>A0A8H3V433_VENIN</name>
<dbReference type="InterPro" id="IPR035979">
    <property type="entry name" value="RBD_domain_sf"/>
</dbReference>
<keyword evidence="1 2" id="KW-0694">RNA-binding</keyword>
<dbReference type="InterPro" id="IPR012677">
    <property type="entry name" value="Nucleotide-bd_a/b_plait_sf"/>
</dbReference>
<feature type="compositionally biased region" description="Basic residues" evidence="3">
    <location>
        <begin position="165"/>
        <end position="182"/>
    </location>
</feature>
<dbReference type="SUPFAM" id="SSF54928">
    <property type="entry name" value="RNA-binding domain, RBD"/>
    <property type="match status" value="1"/>
</dbReference>
<proteinExistence type="predicted"/>
<evidence type="ECO:0000313" key="5">
    <source>
        <dbReference type="EMBL" id="KAE9980185.1"/>
    </source>
</evidence>
<feature type="region of interest" description="Disordered" evidence="3">
    <location>
        <begin position="305"/>
        <end position="371"/>
    </location>
</feature>
<evidence type="ECO:0000313" key="8">
    <source>
        <dbReference type="Proteomes" id="UP000433883"/>
    </source>
</evidence>
<feature type="compositionally biased region" description="Basic and acidic residues" evidence="3">
    <location>
        <begin position="36"/>
        <end position="58"/>
    </location>
</feature>
<dbReference type="GO" id="GO:0019843">
    <property type="term" value="F:rRNA binding"/>
    <property type="evidence" value="ECO:0007669"/>
    <property type="project" value="TreeGrafter"/>
</dbReference>
<dbReference type="SMART" id="SM00360">
    <property type="entry name" value="RRM"/>
    <property type="match status" value="1"/>
</dbReference>
<feature type="compositionally biased region" description="Basic and acidic residues" evidence="3">
    <location>
        <begin position="65"/>
        <end position="92"/>
    </location>
</feature>
<keyword evidence="10" id="KW-1185">Reference proteome</keyword>
<evidence type="ECO:0000256" key="3">
    <source>
        <dbReference type="SAM" id="MobiDB-lite"/>
    </source>
</evidence>
<dbReference type="AlphaFoldDB" id="A0A8H3V433"/>
<dbReference type="PROSITE" id="PS50102">
    <property type="entry name" value="RRM"/>
    <property type="match status" value="1"/>
</dbReference>
<dbReference type="Proteomes" id="UP000490939">
    <property type="component" value="Unassembled WGS sequence"/>
</dbReference>
<dbReference type="Proteomes" id="UP000447873">
    <property type="component" value="Unassembled WGS sequence"/>
</dbReference>
<evidence type="ECO:0000313" key="7">
    <source>
        <dbReference type="EMBL" id="KAE9981766.1"/>
    </source>
</evidence>
<sequence>MSKEIVAEPVQVEVKVKKEKSKKRKTEETEEAEPVSELKSKKDKKVKTEEISEVVSEKKSKKSKSAKDLGDEEVVKTEEKKSKKEKKSKSNPEDEVAGAESEPKPKKETSKKRKLDDAAEGVDFIQLDAAPEDAAPKAKKAKKSKTSTPEEEKDVEMTDTVTPTVKKKNKSGSQKKKEKKAKAALQAEGGVTSVEAVEARVASDAAAKEEAGEGSAKVSKKGARFICFVGNLPYTATQELLQAHFKKIEPVSIRLLTDKETGKSKGTAFLELKDWDRMNTALKLYHHSQFDDGSGKKARKINVELSAGGGGKGANRHEKIKVKNDKLYEERRQENQAKKLKEGESDGKDGTQAAADKLAGIHPSRRAQMGA</sequence>
<dbReference type="Proteomes" id="UP000433883">
    <property type="component" value="Unassembled WGS sequence"/>
</dbReference>
<evidence type="ECO:0000313" key="10">
    <source>
        <dbReference type="Proteomes" id="UP000490939"/>
    </source>
</evidence>
<dbReference type="InterPro" id="IPR034228">
    <property type="entry name" value="Nop6_RRM"/>
</dbReference>
<dbReference type="PANTHER" id="PTHR23236">
    <property type="entry name" value="EUKARYOTIC TRANSLATION INITIATION FACTOR 4B/4H"/>
    <property type="match status" value="1"/>
</dbReference>
<evidence type="ECO:0000313" key="9">
    <source>
        <dbReference type="Proteomes" id="UP000447873"/>
    </source>
</evidence>
<dbReference type="GO" id="GO:0005730">
    <property type="term" value="C:nucleolus"/>
    <property type="evidence" value="ECO:0007669"/>
    <property type="project" value="TreeGrafter"/>
</dbReference>
<dbReference type="EMBL" id="WNWQ01000053">
    <property type="protein sequence ID" value="KAE9981766.1"/>
    <property type="molecule type" value="Genomic_DNA"/>
</dbReference>
<dbReference type="Pfam" id="PF00076">
    <property type="entry name" value="RRM_1"/>
    <property type="match status" value="1"/>
</dbReference>
<protein>
    <recommendedName>
        <fullName evidence="4">RRM domain-containing protein</fullName>
    </recommendedName>
</protein>
<accession>A0A8H3V433</accession>
<comment type="caution">
    <text evidence="7">The sequence shown here is derived from an EMBL/GenBank/DDBJ whole genome shotgun (WGS) entry which is preliminary data.</text>
</comment>
<evidence type="ECO:0000259" key="4">
    <source>
        <dbReference type="PROSITE" id="PS50102"/>
    </source>
</evidence>
<feature type="region of interest" description="Disordered" evidence="3">
    <location>
        <begin position="16"/>
        <end position="190"/>
    </location>
</feature>
<dbReference type="Gene3D" id="3.30.70.330">
    <property type="match status" value="1"/>
</dbReference>
<evidence type="ECO:0000313" key="6">
    <source>
        <dbReference type="EMBL" id="KAE9980287.1"/>
    </source>
</evidence>
<dbReference type="EMBL" id="WNWR01000391">
    <property type="protein sequence ID" value="KAE9980287.1"/>
    <property type="molecule type" value="Genomic_DNA"/>
</dbReference>
<evidence type="ECO:0000256" key="2">
    <source>
        <dbReference type="PROSITE-ProRule" id="PRU00176"/>
    </source>
</evidence>
<organism evidence="7 8">
    <name type="scientific">Venturia inaequalis</name>
    <name type="common">Apple scab fungus</name>
    <dbReference type="NCBI Taxonomy" id="5025"/>
    <lineage>
        <taxon>Eukaryota</taxon>
        <taxon>Fungi</taxon>
        <taxon>Dikarya</taxon>
        <taxon>Ascomycota</taxon>
        <taxon>Pezizomycotina</taxon>
        <taxon>Dothideomycetes</taxon>
        <taxon>Pleosporomycetidae</taxon>
        <taxon>Venturiales</taxon>
        <taxon>Venturiaceae</taxon>
        <taxon>Venturia</taxon>
    </lineage>
</organism>
<dbReference type="EMBL" id="WNWS01000107">
    <property type="protein sequence ID" value="KAE9980185.1"/>
    <property type="molecule type" value="Genomic_DNA"/>
</dbReference>
<dbReference type="PANTHER" id="PTHR23236:SF51">
    <property type="entry name" value="NUCLEOLAR PROTEIN 6"/>
    <property type="match status" value="1"/>
</dbReference>